<comment type="caution">
    <text evidence="2">The sequence shown here is derived from an EMBL/GenBank/DDBJ whole genome shotgun (WGS) entry which is preliminary data.</text>
</comment>
<accession>A0A1D1W1R4</accession>
<dbReference type="AlphaFoldDB" id="A0A1D1W1R4"/>
<evidence type="ECO:0000313" key="3">
    <source>
        <dbReference type="Proteomes" id="UP000186922"/>
    </source>
</evidence>
<name>A0A1D1W1R4_RAMVA</name>
<evidence type="ECO:0000256" key="1">
    <source>
        <dbReference type="SAM" id="MobiDB-lite"/>
    </source>
</evidence>
<keyword evidence="3" id="KW-1185">Reference proteome</keyword>
<evidence type="ECO:0000313" key="2">
    <source>
        <dbReference type="EMBL" id="GAV07492.1"/>
    </source>
</evidence>
<feature type="compositionally biased region" description="Polar residues" evidence="1">
    <location>
        <begin position="7"/>
        <end position="17"/>
    </location>
</feature>
<protein>
    <submittedName>
        <fullName evidence="2">Uncharacterized protein</fullName>
    </submittedName>
</protein>
<dbReference type="Proteomes" id="UP000186922">
    <property type="component" value="Unassembled WGS sequence"/>
</dbReference>
<sequence length="63" mass="7283">MAVYDPSASTCSMSSLRSRLREDKRDGPYPLQPLRSTSSLHDQFKPHLNQTQEDTSVWKKNFI</sequence>
<reference evidence="2 3" key="1">
    <citation type="journal article" date="2016" name="Nat. Commun.">
        <title>Extremotolerant tardigrade genome and improved radiotolerance of human cultured cells by tardigrade-unique protein.</title>
        <authorList>
            <person name="Hashimoto T."/>
            <person name="Horikawa D.D."/>
            <person name="Saito Y."/>
            <person name="Kuwahara H."/>
            <person name="Kozuka-Hata H."/>
            <person name="Shin-I T."/>
            <person name="Minakuchi Y."/>
            <person name="Ohishi K."/>
            <person name="Motoyama A."/>
            <person name="Aizu T."/>
            <person name="Enomoto A."/>
            <person name="Kondo K."/>
            <person name="Tanaka S."/>
            <person name="Hara Y."/>
            <person name="Koshikawa S."/>
            <person name="Sagara H."/>
            <person name="Miura T."/>
            <person name="Yokobori S."/>
            <person name="Miyagawa K."/>
            <person name="Suzuki Y."/>
            <person name="Kubo T."/>
            <person name="Oyama M."/>
            <person name="Kohara Y."/>
            <person name="Fujiyama A."/>
            <person name="Arakawa K."/>
            <person name="Katayama T."/>
            <person name="Toyoda A."/>
            <person name="Kunieda T."/>
        </authorList>
    </citation>
    <scope>NUCLEOTIDE SEQUENCE [LARGE SCALE GENOMIC DNA]</scope>
    <source>
        <strain evidence="2 3">YOKOZUNA-1</strain>
    </source>
</reference>
<feature type="region of interest" description="Disordered" evidence="1">
    <location>
        <begin position="1"/>
        <end position="63"/>
    </location>
</feature>
<organism evidence="2 3">
    <name type="scientific">Ramazzottius varieornatus</name>
    <name type="common">Water bear</name>
    <name type="synonym">Tardigrade</name>
    <dbReference type="NCBI Taxonomy" id="947166"/>
    <lineage>
        <taxon>Eukaryota</taxon>
        <taxon>Metazoa</taxon>
        <taxon>Ecdysozoa</taxon>
        <taxon>Tardigrada</taxon>
        <taxon>Eutardigrada</taxon>
        <taxon>Parachela</taxon>
        <taxon>Hypsibioidea</taxon>
        <taxon>Ramazzottiidae</taxon>
        <taxon>Ramazzottius</taxon>
    </lineage>
</organism>
<proteinExistence type="predicted"/>
<gene>
    <name evidence="2" type="primary">RvY_17319-1</name>
    <name evidence="2" type="synonym">RvY_17319.1</name>
    <name evidence="2" type="ORF">RvY_17319</name>
</gene>
<dbReference type="EMBL" id="BDGG01000015">
    <property type="protein sequence ID" value="GAV07492.1"/>
    <property type="molecule type" value="Genomic_DNA"/>
</dbReference>